<dbReference type="Ensembl" id="ENSMMST00000021122.1">
    <property type="protein sequence ID" value="ENSMMSP00000019136.1"/>
    <property type="gene ID" value="ENSMMSG00000014474.1"/>
</dbReference>
<organism evidence="2 3">
    <name type="scientific">Moschus moschiferus</name>
    <name type="common">Siberian musk deer</name>
    <name type="synonym">Moschus sibiricus</name>
    <dbReference type="NCBI Taxonomy" id="68415"/>
    <lineage>
        <taxon>Eukaryota</taxon>
        <taxon>Metazoa</taxon>
        <taxon>Chordata</taxon>
        <taxon>Craniata</taxon>
        <taxon>Vertebrata</taxon>
        <taxon>Euteleostomi</taxon>
        <taxon>Mammalia</taxon>
        <taxon>Eutheria</taxon>
        <taxon>Laurasiatheria</taxon>
        <taxon>Artiodactyla</taxon>
        <taxon>Ruminantia</taxon>
        <taxon>Pecora</taxon>
        <taxon>Moschidae</taxon>
        <taxon>Moschus</taxon>
    </lineage>
</organism>
<dbReference type="AlphaFoldDB" id="A0A8C6DZR3"/>
<name>A0A8C6DZR3_MOSMO</name>
<accession>A0A8C6DZR3</accession>
<protein>
    <submittedName>
        <fullName evidence="2">Uncharacterized protein</fullName>
    </submittedName>
</protein>
<feature type="compositionally biased region" description="Low complexity" evidence="1">
    <location>
        <begin position="59"/>
        <end position="74"/>
    </location>
</feature>
<evidence type="ECO:0000313" key="2">
    <source>
        <dbReference type="Ensembl" id="ENSMMSP00000019136.1"/>
    </source>
</evidence>
<keyword evidence="3" id="KW-1185">Reference proteome</keyword>
<reference evidence="2" key="1">
    <citation type="submission" date="2025-08" db="UniProtKB">
        <authorList>
            <consortium name="Ensembl"/>
        </authorList>
    </citation>
    <scope>IDENTIFICATION</scope>
</reference>
<proteinExistence type="predicted"/>
<evidence type="ECO:0000256" key="1">
    <source>
        <dbReference type="SAM" id="MobiDB-lite"/>
    </source>
</evidence>
<evidence type="ECO:0000313" key="3">
    <source>
        <dbReference type="Proteomes" id="UP000694544"/>
    </source>
</evidence>
<reference evidence="2" key="2">
    <citation type="submission" date="2025-09" db="UniProtKB">
        <authorList>
            <consortium name="Ensembl"/>
        </authorList>
    </citation>
    <scope>IDENTIFICATION</scope>
</reference>
<dbReference type="GeneTree" id="ENSGT00900000143686"/>
<sequence length="94" mass="10612">RRNRSLWNLGEITVWPPRKQRPVRVCFIFFASQINPRFPKEPVWFGASFVLPGQLLSTRPLPSPSQSPQRSSCPSPQPGSVPQPSDSSLLVRKC</sequence>
<dbReference type="Proteomes" id="UP000694544">
    <property type="component" value="Unplaced"/>
</dbReference>
<feature type="region of interest" description="Disordered" evidence="1">
    <location>
        <begin position="59"/>
        <end position="94"/>
    </location>
</feature>